<proteinExistence type="predicted"/>
<dbReference type="Gramene" id="TuG1812G0200002102.01.T01">
    <property type="protein sequence ID" value="TuG1812G0200002102.01.T01.cds278224"/>
    <property type="gene ID" value="TuG1812G0200002102.01"/>
</dbReference>
<organism evidence="2 3">
    <name type="scientific">Triticum urartu</name>
    <name type="common">Red wild einkorn</name>
    <name type="synonym">Crithodium urartu</name>
    <dbReference type="NCBI Taxonomy" id="4572"/>
    <lineage>
        <taxon>Eukaryota</taxon>
        <taxon>Viridiplantae</taxon>
        <taxon>Streptophyta</taxon>
        <taxon>Embryophyta</taxon>
        <taxon>Tracheophyta</taxon>
        <taxon>Spermatophyta</taxon>
        <taxon>Magnoliopsida</taxon>
        <taxon>Liliopsida</taxon>
        <taxon>Poales</taxon>
        <taxon>Poaceae</taxon>
        <taxon>BOP clade</taxon>
        <taxon>Pooideae</taxon>
        <taxon>Triticodae</taxon>
        <taxon>Triticeae</taxon>
        <taxon>Triticinae</taxon>
        <taxon>Triticum</taxon>
    </lineage>
</organism>
<sequence length="131" mass="14510">MTWTEPHHAGSVQAYTDTDPASRSTSNGAPWLELCDDQSRSMPASQTPRRFTSHQSPRVIMLVLRRGRRSSSGYPALPCQQQQNIESEYLPSSKIPTHKERERGRGKSRRSPHCIASRSGSGPGTLAPSPR</sequence>
<feature type="compositionally biased region" description="Polar residues" evidence="1">
    <location>
        <begin position="13"/>
        <end position="28"/>
    </location>
</feature>
<name>A0A8R7TFF9_TRIUA</name>
<protein>
    <submittedName>
        <fullName evidence="2">Uncharacterized protein</fullName>
    </submittedName>
</protein>
<evidence type="ECO:0000313" key="2">
    <source>
        <dbReference type="EnsemblPlants" id="TuG1812G0200002102.01.T01.cds278224"/>
    </source>
</evidence>
<reference evidence="3" key="1">
    <citation type="journal article" date="2013" name="Nature">
        <title>Draft genome of the wheat A-genome progenitor Triticum urartu.</title>
        <authorList>
            <person name="Ling H.Q."/>
            <person name="Zhao S."/>
            <person name="Liu D."/>
            <person name="Wang J."/>
            <person name="Sun H."/>
            <person name="Zhang C."/>
            <person name="Fan H."/>
            <person name="Li D."/>
            <person name="Dong L."/>
            <person name="Tao Y."/>
            <person name="Gao C."/>
            <person name="Wu H."/>
            <person name="Li Y."/>
            <person name="Cui Y."/>
            <person name="Guo X."/>
            <person name="Zheng S."/>
            <person name="Wang B."/>
            <person name="Yu K."/>
            <person name="Liang Q."/>
            <person name="Yang W."/>
            <person name="Lou X."/>
            <person name="Chen J."/>
            <person name="Feng M."/>
            <person name="Jian J."/>
            <person name="Zhang X."/>
            <person name="Luo G."/>
            <person name="Jiang Y."/>
            <person name="Liu J."/>
            <person name="Wang Z."/>
            <person name="Sha Y."/>
            <person name="Zhang B."/>
            <person name="Wu H."/>
            <person name="Tang D."/>
            <person name="Shen Q."/>
            <person name="Xue P."/>
            <person name="Zou S."/>
            <person name="Wang X."/>
            <person name="Liu X."/>
            <person name="Wang F."/>
            <person name="Yang Y."/>
            <person name="An X."/>
            <person name="Dong Z."/>
            <person name="Zhang K."/>
            <person name="Zhang X."/>
            <person name="Luo M.C."/>
            <person name="Dvorak J."/>
            <person name="Tong Y."/>
            <person name="Wang J."/>
            <person name="Yang H."/>
            <person name="Li Z."/>
            <person name="Wang D."/>
            <person name="Zhang A."/>
            <person name="Wang J."/>
        </authorList>
    </citation>
    <scope>NUCLEOTIDE SEQUENCE</scope>
    <source>
        <strain evidence="3">cv. G1812</strain>
    </source>
</reference>
<evidence type="ECO:0000256" key="1">
    <source>
        <dbReference type="SAM" id="MobiDB-lite"/>
    </source>
</evidence>
<feature type="compositionally biased region" description="Polar residues" evidence="1">
    <location>
        <begin position="40"/>
        <end position="56"/>
    </location>
</feature>
<evidence type="ECO:0000313" key="3">
    <source>
        <dbReference type="Proteomes" id="UP000015106"/>
    </source>
</evidence>
<dbReference type="Proteomes" id="UP000015106">
    <property type="component" value="Chromosome 2"/>
</dbReference>
<dbReference type="EnsemblPlants" id="TuG1812G0200002102.01.T01">
    <property type="protein sequence ID" value="TuG1812G0200002102.01.T01.cds278224"/>
    <property type="gene ID" value="TuG1812G0200002102.01"/>
</dbReference>
<accession>A0A8R7TFF9</accession>
<keyword evidence="3" id="KW-1185">Reference proteome</keyword>
<feature type="region of interest" description="Disordered" evidence="1">
    <location>
        <begin position="1"/>
        <end position="131"/>
    </location>
</feature>
<reference evidence="2" key="3">
    <citation type="submission" date="2022-06" db="UniProtKB">
        <authorList>
            <consortium name="EnsemblPlants"/>
        </authorList>
    </citation>
    <scope>IDENTIFICATION</scope>
</reference>
<dbReference type="AlphaFoldDB" id="A0A8R7TFF9"/>
<reference evidence="2" key="2">
    <citation type="submission" date="2018-03" db="EMBL/GenBank/DDBJ databases">
        <title>The Triticum urartu genome reveals the dynamic nature of wheat genome evolution.</title>
        <authorList>
            <person name="Ling H."/>
            <person name="Ma B."/>
            <person name="Shi X."/>
            <person name="Liu H."/>
            <person name="Dong L."/>
            <person name="Sun H."/>
            <person name="Cao Y."/>
            <person name="Gao Q."/>
            <person name="Zheng S."/>
            <person name="Li Y."/>
            <person name="Yu Y."/>
            <person name="Du H."/>
            <person name="Qi M."/>
            <person name="Li Y."/>
            <person name="Yu H."/>
            <person name="Cui Y."/>
            <person name="Wang N."/>
            <person name="Chen C."/>
            <person name="Wu H."/>
            <person name="Zhao Y."/>
            <person name="Zhang J."/>
            <person name="Li Y."/>
            <person name="Zhou W."/>
            <person name="Zhang B."/>
            <person name="Hu W."/>
            <person name="Eijk M."/>
            <person name="Tang J."/>
            <person name="Witsenboer H."/>
            <person name="Zhao S."/>
            <person name="Li Z."/>
            <person name="Zhang A."/>
            <person name="Wang D."/>
            <person name="Liang C."/>
        </authorList>
    </citation>
    <scope>NUCLEOTIDE SEQUENCE [LARGE SCALE GENOMIC DNA]</scope>
    <source>
        <strain evidence="2">cv. G1812</strain>
    </source>
</reference>